<evidence type="ECO:0000256" key="1">
    <source>
        <dbReference type="SAM" id="MobiDB-lite"/>
    </source>
</evidence>
<feature type="compositionally biased region" description="Polar residues" evidence="1">
    <location>
        <begin position="246"/>
        <end position="255"/>
    </location>
</feature>
<name>A0A182Q5A1_9DIPT</name>
<protein>
    <submittedName>
        <fullName evidence="2">Uncharacterized protein</fullName>
    </submittedName>
</protein>
<dbReference type="Proteomes" id="UP000075886">
    <property type="component" value="Unassembled WGS sequence"/>
</dbReference>
<feature type="compositionally biased region" description="Basic and acidic residues" evidence="1">
    <location>
        <begin position="234"/>
        <end position="244"/>
    </location>
</feature>
<dbReference type="EMBL" id="AXCN02001617">
    <property type="status" value="NOT_ANNOTATED_CDS"/>
    <property type="molecule type" value="Genomic_DNA"/>
</dbReference>
<reference evidence="3" key="1">
    <citation type="submission" date="2014-01" db="EMBL/GenBank/DDBJ databases">
        <title>The Genome Sequence of Anopheles farauti FAR1 (V2).</title>
        <authorList>
            <consortium name="The Broad Institute Genomics Platform"/>
            <person name="Neafsey D.E."/>
            <person name="Besansky N."/>
            <person name="Howell P."/>
            <person name="Walton C."/>
            <person name="Young S.K."/>
            <person name="Zeng Q."/>
            <person name="Gargeya S."/>
            <person name="Fitzgerald M."/>
            <person name="Haas B."/>
            <person name="Abouelleil A."/>
            <person name="Allen A.W."/>
            <person name="Alvarado L."/>
            <person name="Arachchi H.M."/>
            <person name="Berlin A.M."/>
            <person name="Chapman S.B."/>
            <person name="Gainer-Dewar J."/>
            <person name="Goldberg J."/>
            <person name="Griggs A."/>
            <person name="Gujja S."/>
            <person name="Hansen M."/>
            <person name="Howarth C."/>
            <person name="Imamovic A."/>
            <person name="Ireland A."/>
            <person name="Larimer J."/>
            <person name="McCowan C."/>
            <person name="Murphy C."/>
            <person name="Pearson M."/>
            <person name="Poon T.W."/>
            <person name="Priest M."/>
            <person name="Roberts A."/>
            <person name="Saif S."/>
            <person name="Shea T."/>
            <person name="Sisk P."/>
            <person name="Sykes S."/>
            <person name="Wortman J."/>
            <person name="Nusbaum C."/>
            <person name="Birren B."/>
        </authorList>
    </citation>
    <scope>NUCLEOTIDE SEQUENCE [LARGE SCALE GENOMIC DNA]</scope>
    <source>
        <strain evidence="3">FAR1</strain>
    </source>
</reference>
<evidence type="ECO:0000313" key="2">
    <source>
        <dbReference type="EnsemblMetazoa" id="AFAF003335-PA"/>
    </source>
</evidence>
<dbReference type="EnsemblMetazoa" id="AFAF003335-RA">
    <property type="protein sequence ID" value="AFAF003335-PA"/>
    <property type="gene ID" value="AFAF003335"/>
</dbReference>
<proteinExistence type="predicted"/>
<accession>A0A182Q5A1</accession>
<dbReference type="AlphaFoldDB" id="A0A182Q5A1"/>
<feature type="compositionally biased region" description="Polar residues" evidence="1">
    <location>
        <begin position="205"/>
        <end position="215"/>
    </location>
</feature>
<dbReference type="VEuPathDB" id="VectorBase:AFAF003335"/>
<reference evidence="2" key="2">
    <citation type="submission" date="2020-05" db="UniProtKB">
        <authorList>
            <consortium name="EnsemblMetazoa"/>
        </authorList>
    </citation>
    <scope>IDENTIFICATION</scope>
    <source>
        <strain evidence="2">FAR1</strain>
    </source>
</reference>
<sequence>MIASTVTISTVWARAYSSVAFKVRARSRAAGPRAACTVAFGKPDSVTYAFSFQLSSLPIVESAVGATNQEPPAPTETATSSVITPYRTVSPSSTEKFTSFPISEKDTGFRNFHSRSRYMLTSLHSVGGRLRHPVPATNAVTMHPSAPADGLRNRGGTFKTKLKDLIPSFRRPFAPSASFLPYGVNNNNNNDDEMARRFARPNGNLPKQNTPQPWQIEQVVREDGDGGNLGHGRHQGELHDEAKQSPEGSVVQTEPGQQHYVDEGHLAQKHLQPLSAQPTLAYRTPQNSIPSMSGSPVSETRMPQACAPTNRNTIRINPPVGWASSAGRTVYAMAHRNPNTISNANGCDVMGQLRSSAGHLKRDGKVTSPEAIRTGCHSPSVTGPPPVSGSAPSFGFCCLPNVMAKSIDGIGRVWVALPRSTVGAFLALVGAFAESSSAATSSSTDVM</sequence>
<feature type="region of interest" description="Disordered" evidence="1">
    <location>
        <begin position="284"/>
        <end position="304"/>
    </location>
</feature>
<keyword evidence="3" id="KW-1185">Reference proteome</keyword>
<feature type="region of interest" description="Disordered" evidence="1">
    <location>
        <begin position="184"/>
        <end position="255"/>
    </location>
</feature>
<organism evidence="2 3">
    <name type="scientific">Anopheles farauti</name>
    <dbReference type="NCBI Taxonomy" id="69004"/>
    <lineage>
        <taxon>Eukaryota</taxon>
        <taxon>Metazoa</taxon>
        <taxon>Ecdysozoa</taxon>
        <taxon>Arthropoda</taxon>
        <taxon>Hexapoda</taxon>
        <taxon>Insecta</taxon>
        <taxon>Pterygota</taxon>
        <taxon>Neoptera</taxon>
        <taxon>Endopterygota</taxon>
        <taxon>Diptera</taxon>
        <taxon>Nematocera</taxon>
        <taxon>Culicoidea</taxon>
        <taxon>Culicidae</taxon>
        <taxon>Anophelinae</taxon>
        <taxon>Anopheles</taxon>
    </lineage>
</organism>
<evidence type="ECO:0000313" key="3">
    <source>
        <dbReference type="Proteomes" id="UP000075886"/>
    </source>
</evidence>
<feature type="compositionally biased region" description="Polar residues" evidence="1">
    <location>
        <begin position="284"/>
        <end position="298"/>
    </location>
</feature>